<accession>A0A5Q0TWT0</accession>
<organism evidence="1">
    <name type="scientific">uncultured virus</name>
    <dbReference type="NCBI Taxonomy" id="340016"/>
    <lineage>
        <taxon>Viruses</taxon>
        <taxon>environmental samples</taxon>
    </lineage>
</organism>
<dbReference type="EMBL" id="MK783188">
    <property type="protein sequence ID" value="QGA72463.1"/>
    <property type="molecule type" value="Genomic_DNA"/>
</dbReference>
<reference evidence="1" key="1">
    <citation type="submission" date="2019-04" db="EMBL/GenBank/DDBJ databases">
        <title>Diversity and Distribution of a Novel Hyperthermophilic Aquificales Virus Family.</title>
        <authorList>
            <person name="Mead D.A."/>
            <person name="Chevrette M.G."/>
            <person name="Lodes M."/>
            <person name="Hedlund B."/>
            <person name="Schoenfeld T.W."/>
            <person name="Monsma S.A."/>
        </authorList>
    </citation>
    <scope>NUCLEOTIDE SEQUENCE</scope>
</reference>
<evidence type="ECO:0000313" key="1">
    <source>
        <dbReference type="EMBL" id="QGA72463.1"/>
    </source>
</evidence>
<sequence length="276" mass="30220">MPFKRIRKILKPVLPIAGALLGGWVGGKIGGMLGGALGKNVGRVVGGIAGGLLGGGGKALGLQDRYSTQVIIPPYAQQGAQILENLLSQSSRFAQTIADIKRPYLEQAKASFKSLQSEIPNLFSRTRSEVSNLYEDLLSRTRDMITSEQAKQNVKLSALGLLNTQAQQWTTADILNRTAFPILQEKTKALAGLTTAEADTMLKYLFMKPDFYTRFADEMVATDPFLLEQQYKMDIAKAMMGVPTIVDSVYKRGLIRDLLPIVGLAGIELLKYRLLK</sequence>
<proteinExistence type="predicted"/>
<name>A0A5Q0TWT0_9VIRU</name>
<protein>
    <submittedName>
        <fullName evidence="1">Uncharacterized protein</fullName>
    </submittedName>
</protein>